<evidence type="ECO:0008006" key="3">
    <source>
        <dbReference type="Google" id="ProtNLM"/>
    </source>
</evidence>
<accession>A0A1H3W5I4</accession>
<proteinExistence type="predicted"/>
<dbReference type="EMBL" id="FNQY01000002">
    <property type="protein sequence ID" value="SDZ81694.1"/>
    <property type="molecule type" value="Genomic_DNA"/>
</dbReference>
<evidence type="ECO:0000313" key="2">
    <source>
        <dbReference type="Proteomes" id="UP000199041"/>
    </source>
</evidence>
<sequence length="280" mass="32458">MPNRVLRDWTDSERINELSVNAECLFVRLMMKADDYGNFNANSKLVKSLCFPLKDFREADITRWIQELETSGLIALYEADNKKYLHIINFGQRLRTMNPKFPQYIDNQQTGNPCPQPAVICPQPAVICPPETKRNEVETNIDTKVSMSTVVDEKAPLPYDSVEKTKTGIWEYLKTGPKEAEPYVDFWNLFAAEKGVPKVRDITRKRRQKLKVRLGEKSFNFCNILKMAGNSEFLLSHGWFAFDWIIENDSNYLKILEGNYQPKEKNDQKEPVKSPKIVKI</sequence>
<dbReference type="OrthoDB" id="1007147at2"/>
<name>A0A1H3W5I4_9BACT</name>
<protein>
    <recommendedName>
        <fullName evidence="3">Phage replication protein O</fullName>
    </recommendedName>
</protein>
<organism evidence="1 2">
    <name type="scientific">Arachidicoccus rhizosphaerae</name>
    <dbReference type="NCBI Taxonomy" id="551991"/>
    <lineage>
        <taxon>Bacteria</taxon>
        <taxon>Pseudomonadati</taxon>
        <taxon>Bacteroidota</taxon>
        <taxon>Chitinophagia</taxon>
        <taxon>Chitinophagales</taxon>
        <taxon>Chitinophagaceae</taxon>
        <taxon>Arachidicoccus</taxon>
    </lineage>
</organism>
<dbReference type="RefSeq" id="WP_091393005.1">
    <property type="nucleotide sequence ID" value="NZ_FNQY01000002.1"/>
</dbReference>
<dbReference type="AlphaFoldDB" id="A0A1H3W5I4"/>
<gene>
    <name evidence="1" type="ORF">SAMN05192529_102106</name>
</gene>
<reference evidence="1 2" key="1">
    <citation type="submission" date="2016-10" db="EMBL/GenBank/DDBJ databases">
        <authorList>
            <person name="de Groot N.N."/>
        </authorList>
    </citation>
    <scope>NUCLEOTIDE SEQUENCE [LARGE SCALE GENOMIC DNA]</scope>
    <source>
        <strain evidence="1 2">Vu-144</strain>
    </source>
</reference>
<dbReference type="Proteomes" id="UP000199041">
    <property type="component" value="Unassembled WGS sequence"/>
</dbReference>
<keyword evidence="2" id="KW-1185">Reference proteome</keyword>
<dbReference type="STRING" id="551991.SAMN05192529_102106"/>
<evidence type="ECO:0000313" key="1">
    <source>
        <dbReference type="EMBL" id="SDZ81694.1"/>
    </source>
</evidence>